<dbReference type="EMBL" id="KN838538">
    <property type="protein sequence ID" value="KIK09443.1"/>
    <property type="molecule type" value="Genomic_DNA"/>
</dbReference>
<sequence>TRPLLSHHNSPSNGRNYDAALSFLTSSYGFAGGVRAMPQKSHKSSKAPKIYPTHLPSLDSCAKNYEAAFSGLPSSFGFSGGIPMLLREY</sequence>
<name>A0A0C9YNA3_9AGAR</name>
<dbReference type="HOGENOM" id="CLU_143651_0_0_1"/>
<accession>A0A0C9YNA3</accession>
<evidence type="ECO:0000313" key="2">
    <source>
        <dbReference type="Proteomes" id="UP000054477"/>
    </source>
</evidence>
<gene>
    <name evidence="1" type="ORF">K443DRAFT_82618</name>
</gene>
<protein>
    <submittedName>
        <fullName evidence="1">Uncharacterized protein</fullName>
    </submittedName>
</protein>
<dbReference type="AlphaFoldDB" id="A0A0C9YNA3"/>
<reference evidence="2" key="2">
    <citation type="submission" date="2015-01" db="EMBL/GenBank/DDBJ databases">
        <title>Evolutionary Origins and Diversification of the Mycorrhizal Mutualists.</title>
        <authorList>
            <consortium name="DOE Joint Genome Institute"/>
            <consortium name="Mycorrhizal Genomics Consortium"/>
            <person name="Kohler A."/>
            <person name="Kuo A."/>
            <person name="Nagy L.G."/>
            <person name="Floudas D."/>
            <person name="Copeland A."/>
            <person name="Barry K.W."/>
            <person name="Cichocki N."/>
            <person name="Veneault-Fourrey C."/>
            <person name="LaButti K."/>
            <person name="Lindquist E.A."/>
            <person name="Lipzen A."/>
            <person name="Lundell T."/>
            <person name="Morin E."/>
            <person name="Murat C."/>
            <person name="Riley R."/>
            <person name="Ohm R."/>
            <person name="Sun H."/>
            <person name="Tunlid A."/>
            <person name="Henrissat B."/>
            <person name="Grigoriev I.V."/>
            <person name="Hibbett D.S."/>
            <person name="Martin F."/>
        </authorList>
    </citation>
    <scope>NUCLEOTIDE SEQUENCE [LARGE SCALE GENOMIC DNA]</scope>
    <source>
        <strain evidence="2">LaAM-08-1</strain>
    </source>
</reference>
<proteinExistence type="predicted"/>
<feature type="non-terminal residue" evidence="1">
    <location>
        <position position="1"/>
    </location>
</feature>
<reference evidence="1 2" key="1">
    <citation type="submission" date="2014-04" db="EMBL/GenBank/DDBJ databases">
        <authorList>
            <consortium name="DOE Joint Genome Institute"/>
            <person name="Kuo A."/>
            <person name="Kohler A."/>
            <person name="Nagy L.G."/>
            <person name="Floudas D."/>
            <person name="Copeland A."/>
            <person name="Barry K.W."/>
            <person name="Cichocki N."/>
            <person name="Veneault-Fourrey C."/>
            <person name="LaButti K."/>
            <person name="Lindquist E.A."/>
            <person name="Lipzen A."/>
            <person name="Lundell T."/>
            <person name="Morin E."/>
            <person name="Murat C."/>
            <person name="Sun H."/>
            <person name="Tunlid A."/>
            <person name="Henrissat B."/>
            <person name="Grigoriev I.V."/>
            <person name="Hibbett D.S."/>
            <person name="Martin F."/>
            <person name="Nordberg H.P."/>
            <person name="Cantor M.N."/>
            <person name="Hua S.X."/>
        </authorList>
    </citation>
    <scope>NUCLEOTIDE SEQUENCE [LARGE SCALE GENOMIC DNA]</scope>
    <source>
        <strain evidence="1 2">LaAM-08-1</strain>
    </source>
</reference>
<keyword evidence="2" id="KW-1185">Reference proteome</keyword>
<dbReference type="OrthoDB" id="10367562at2759"/>
<dbReference type="Proteomes" id="UP000054477">
    <property type="component" value="Unassembled WGS sequence"/>
</dbReference>
<evidence type="ECO:0000313" key="1">
    <source>
        <dbReference type="EMBL" id="KIK09443.1"/>
    </source>
</evidence>
<organism evidence="1 2">
    <name type="scientific">Laccaria amethystina LaAM-08-1</name>
    <dbReference type="NCBI Taxonomy" id="1095629"/>
    <lineage>
        <taxon>Eukaryota</taxon>
        <taxon>Fungi</taxon>
        <taxon>Dikarya</taxon>
        <taxon>Basidiomycota</taxon>
        <taxon>Agaricomycotina</taxon>
        <taxon>Agaricomycetes</taxon>
        <taxon>Agaricomycetidae</taxon>
        <taxon>Agaricales</taxon>
        <taxon>Agaricineae</taxon>
        <taxon>Hydnangiaceae</taxon>
        <taxon>Laccaria</taxon>
    </lineage>
</organism>